<feature type="region of interest" description="Disordered" evidence="1">
    <location>
        <begin position="2483"/>
        <end position="2524"/>
    </location>
</feature>
<dbReference type="InterPro" id="IPR052575">
    <property type="entry name" value="SSU_processome_comp_20"/>
</dbReference>
<comment type="caution">
    <text evidence="5">The sequence shown here is derived from an EMBL/GenBank/DDBJ whole genome shotgun (WGS) entry which is preliminary data.</text>
</comment>
<organism evidence="5 6">
    <name type="scientific">Extremus antarcticus</name>
    <dbReference type="NCBI Taxonomy" id="702011"/>
    <lineage>
        <taxon>Eukaryota</taxon>
        <taxon>Fungi</taxon>
        <taxon>Dikarya</taxon>
        <taxon>Ascomycota</taxon>
        <taxon>Pezizomycotina</taxon>
        <taxon>Dothideomycetes</taxon>
        <taxon>Dothideomycetidae</taxon>
        <taxon>Mycosphaerellales</taxon>
        <taxon>Extremaceae</taxon>
        <taxon>Extremus</taxon>
    </lineage>
</organism>
<sequence>MAVTTKKKAIRPSKIVKPKKDTRRSTASTKNHRFQPFSERISKLKLDPIRRKRNVDEQEELAQDTATYFGRAFEEWRDLNLSKTYIAFAKEVSPLCDNLPMVLHNEEKIMDLLDEHIRTGDSHALEPLLSLLSHFARDLDVRFEKHFQRAVATITAVAASNEDPAVVEWCFNSLAWLFKYLSRVLTPDLRPLYDLMSPYMGKVRQKPFIIRFAAESQSFLIRKAATVYERDNAPLDLIVSHMLKDCRDSSSLPTADFYRQGVMTLITESMKGVQNGVHSSGLAIIQSVLKEVGKTFEQSGSMEVEMLVGIVTSLIHHTTPETFEPVLRTILNHIDIPLSTGGTAHVPLHSKLILPVVSVRKGARVSDWTRVIAILRTMVQSGTEPSAYNRTTRDNILSALAVTLQSATIDAILPNLSVLQILRAGAWASHFLHFCDLYARLGRERFDSFLLPEFQRFVTEQWQQHGDDILLILPRLHVLDRQLSCPVDFQQDLERRIGLHSLSTADLGTTNTLLAAIPFLRLEQTRRQAIQLELFSLIESALEGDQDLGSELRNFSLGACFTVLLDDRDQLERLWKLWPRLCQLSPQLIGMSRFWRNMRQFVELCPPDLDALEGEHMTDLEDSLIQCLTMDSHEVRDDALNTLQCVYGLRKQPVPEVLSAAVTIESTPIGLDTSRSIAMNIRRLGLGYNNARSDPLMQRALPHYCFGLLHLQLASSWNDAIDALGEMSKDPVAEGIITSLSQAWLEGWPAGETQPQAGAGNISILDADSSAARVLSDFECSNMAKVVTICDQVFTAANHGYPTATEQLNQDHAMTPAISANARQQALRVLNKLPSIAEKKSRMLVPVLLSWASSTTPESDDETWSHGWSRKDQKAMLTLFAQFTNPRVLYRTSEVYTALLNLCANGDVEIQRSALKAIFAWKDSAITHFAEHLTNLLDEARFRDEVAVFLQREDDNDAGIKPEHQQTLMPVLLRLLYGRAVAGGKEGQRARRRTIFMSISMFGQDTMDMFVDISLASAGIPRLEDDATFEEAMGRLKSPPRQQFGMLNMFDDLLETLGAKLEASAQKLLDAVLICTISASRKLNAETEESKLVDGSLLRAVRQVGMQCLSKVYTGMQELDFSTQTELANSELLAPRLDKFATENTQSISGTLRLLSAWAASPSTADFLTTRSGTVLDNVADLLRQDSAKDEVRLFVLRDILEHLVQEDRTLAEGHVTAFVQSIGVVINHNPSTDVLSACVNCFTKLAGRIRNQTEAEAVINVCTSLLTKPSKIVSPSTKLGMIETLSTLLDNFSAPTESSLYIALCGLFSRMKSHSGRPVLSEVFSKLCATNPGLLSVARICEDLNAVGTRLDEPNHERRESGYVKIFEGHAEFTPRMWQPIVHNCLFFIREEEDMVTRSNAARAMERLIDVAGSKSDEFNSMISSIILPSIERGMAEPSELVRAEYAKLLGHVAEKLFPLGSVSDLLVLTVGGDGEASFFLNVLHIQQHRRLRALRRLSDEAGGLSSSNVTKFLIPLLEHFVFNPAEGDAGRTLADQTVVTLGALAKVMKWSSFRFIFKRYTGLLKSQPDHEKVVLRLLSVLVDALHQQNLSGHDAKAAKTRADIIVRDFLPPLQAYIHLRDESTVDRRMPVAVTIVKLLQLLPEQEMTLRLAPVLTDVCHVLRSRSIEARDQTRKSLAAILGLVGPSYFGVLMKELRVALQRGYQLHVLSYTVHSLLVHAVSQYQPGDLDHCLSQLASVIMDDIFGVTGQEKEAEEYKTGMKEIKSSKSYDTMELLAKITPVQKLGLLIRPIRALLLERLDSKMAEKIETLLTRLRKGVDQNPAAESREMLVFCHEIVRNVYADQSDKPKTKETDPRRNRYLIRPEPSNHKSKSRTATTAHTFKLVSFALNLLRKVLRRHEDLQTPANLTGFLPMAGDALVQNQEEVQVSAMRLLSTIMRIPIADLDANAPVYAKEAVRLLKAATSINTDSARAALELLTAVLREKRSAVVKDKDIGDVLKTIKTDIDEPDKQGIVYRFLRAVVGRKIMITEVYEIMDEISKVVVTNADRNVRDGARSAYIQFIMEYPQGKDRWNKQAAFFVENLKYEHPAGRQSTMELLHQLLLKVQDDVLEQLAFTLFVALVPVQVSDTDSDCRQMAGILTAKLFERANNEQHTVYVNLLEKWLRLKGNAAIQAAALQSWQVCLRTKPPAPKRLESLRNEIDSLLDALYNEDAGSEDQVANNALQTLEVLLDVAPVVAFAKRSASIWEKLRSALRLSTSETKVIAARLLERLFSDVASTSSKLSSGLSAVPLRGSQGLELCAADLRQLCAANIRVLLSPYDETEGVLTAQTARNLAFLGRCFAANGMNWREDDGVDSDEEDADAGRDPSAVAYLLNRLSYIARQEQLAVASRTAAIECQIALINHIPTLPDLAGLLRPAYSLTDTNIPQQLGEAHTRLVEKGTELLDVLQKKVGSTTYLSALGNVRKEAKVRREERRQKRKIEAVSAPERWAKDKRKKHDARKVTLKARASEERGKRRGW</sequence>
<feature type="domain" description="U3 small nucleolar RNA-associated protein 20 C-terminal" evidence="4">
    <location>
        <begin position="2442"/>
        <end position="2511"/>
    </location>
</feature>
<accession>A0AAJ0GID9</accession>
<feature type="region of interest" description="Disordered" evidence="1">
    <location>
        <begin position="1"/>
        <end position="35"/>
    </location>
</feature>
<evidence type="ECO:0000259" key="4">
    <source>
        <dbReference type="Pfam" id="PF23099"/>
    </source>
</evidence>
<dbReference type="Proteomes" id="UP001271007">
    <property type="component" value="Unassembled WGS sequence"/>
</dbReference>
<dbReference type="EMBL" id="JAWDJX010000002">
    <property type="protein sequence ID" value="KAK3058172.1"/>
    <property type="molecule type" value="Genomic_DNA"/>
</dbReference>
<dbReference type="Pfam" id="PF23099">
    <property type="entry name" value="UTP20_C"/>
    <property type="match status" value="1"/>
</dbReference>
<dbReference type="InterPro" id="IPR011430">
    <property type="entry name" value="UTP20_N"/>
</dbReference>
<evidence type="ECO:0000259" key="3">
    <source>
        <dbReference type="Pfam" id="PF20416"/>
    </source>
</evidence>
<feature type="compositionally biased region" description="Basic residues" evidence="1">
    <location>
        <begin position="1"/>
        <end position="22"/>
    </location>
</feature>
<dbReference type="PANTHER" id="PTHR17695">
    <property type="entry name" value="SMALL SUBUNIT PROCESSOME COMPONENT 20 HOMOLOG"/>
    <property type="match status" value="1"/>
</dbReference>
<dbReference type="Gene3D" id="1.25.10.10">
    <property type="entry name" value="Leucine-rich Repeat Variant"/>
    <property type="match status" value="1"/>
</dbReference>
<feature type="compositionally biased region" description="Basic and acidic residues" evidence="1">
    <location>
        <begin position="1847"/>
        <end position="1860"/>
    </location>
</feature>
<dbReference type="Pfam" id="PF20416">
    <property type="entry name" value="UTP20"/>
    <property type="match status" value="1"/>
</dbReference>
<evidence type="ECO:0000256" key="1">
    <source>
        <dbReference type="SAM" id="MobiDB-lite"/>
    </source>
</evidence>
<reference evidence="5" key="1">
    <citation type="submission" date="2023-04" db="EMBL/GenBank/DDBJ databases">
        <title>Black Yeasts Isolated from many extreme environments.</title>
        <authorList>
            <person name="Coleine C."/>
            <person name="Stajich J.E."/>
            <person name="Selbmann L."/>
        </authorList>
    </citation>
    <scope>NUCLEOTIDE SEQUENCE</scope>
    <source>
        <strain evidence="5">CCFEE 5312</strain>
    </source>
</reference>
<evidence type="ECO:0000259" key="2">
    <source>
        <dbReference type="Pfam" id="PF07539"/>
    </source>
</evidence>
<name>A0AAJ0GID9_9PEZI</name>
<dbReference type="Pfam" id="PF07539">
    <property type="entry name" value="UTP20_N"/>
    <property type="match status" value="1"/>
</dbReference>
<dbReference type="PANTHER" id="PTHR17695:SF11">
    <property type="entry name" value="SMALL SUBUNIT PROCESSOME COMPONENT 20 HOMOLOG"/>
    <property type="match status" value="1"/>
</dbReference>
<evidence type="ECO:0000313" key="6">
    <source>
        <dbReference type="Proteomes" id="UP001271007"/>
    </source>
</evidence>
<feature type="region of interest" description="Disordered" evidence="1">
    <location>
        <begin position="1846"/>
        <end position="1879"/>
    </location>
</feature>
<proteinExistence type="predicted"/>
<dbReference type="GO" id="GO:0030686">
    <property type="term" value="C:90S preribosome"/>
    <property type="evidence" value="ECO:0007669"/>
    <property type="project" value="TreeGrafter"/>
</dbReference>
<dbReference type="InterPro" id="IPR016024">
    <property type="entry name" value="ARM-type_fold"/>
</dbReference>
<feature type="compositionally biased region" description="Basic residues" evidence="1">
    <location>
        <begin position="2497"/>
        <end position="2510"/>
    </location>
</feature>
<dbReference type="InterPro" id="IPR046523">
    <property type="entry name" value="UTP20_dom"/>
</dbReference>
<dbReference type="InterPro" id="IPR011989">
    <property type="entry name" value="ARM-like"/>
</dbReference>
<keyword evidence="6" id="KW-1185">Reference proteome</keyword>
<feature type="domain" description="U3 small nucleolar RNA-associated protein 20" evidence="3">
    <location>
        <begin position="1623"/>
        <end position="1840"/>
    </location>
</feature>
<gene>
    <name evidence="5" type="primary">UTP20</name>
    <name evidence="5" type="ORF">LTR09_001250</name>
</gene>
<dbReference type="GO" id="GO:0032040">
    <property type="term" value="C:small-subunit processome"/>
    <property type="evidence" value="ECO:0007669"/>
    <property type="project" value="TreeGrafter"/>
</dbReference>
<feature type="compositionally biased region" description="Basic and acidic residues" evidence="1">
    <location>
        <begin position="2513"/>
        <end position="2524"/>
    </location>
</feature>
<protein>
    <submittedName>
        <fullName evidence="5">U3 snoRNP protein</fullName>
    </submittedName>
</protein>
<feature type="domain" description="U3 small nucleolar RNA-associated protein 20 N-terminal" evidence="2">
    <location>
        <begin position="868"/>
        <end position="1439"/>
    </location>
</feature>
<dbReference type="SUPFAM" id="SSF48371">
    <property type="entry name" value="ARM repeat"/>
    <property type="match status" value="2"/>
</dbReference>
<evidence type="ECO:0000313" key="5">
    <source>
        <dbReference type="EMBL" id="KAK3058172.1"/>
    </source>
</evidence>
<dbReference type="InterPro" id="IPR057525">
    <property type="entry name" value="UTP20_C"/>
</dbReference>